<comment type="caution">
    <text evidence="2">The sequence shown here is derived from an EMBL/GenBank/DDBJ whole genome shotgun (WGS) entry which is preliminary data.</text>
</comment>
<evidence type="ECO:0000313" key="3">
    <source>
        <dbReference type="Proteomes" id="UP000799776"/>
    </source>
</evidence>
<accession>A0A9P4LWL7</accession>
<feature type="region of interest" description="Disordered" evidence="1">
    <location>
        <begin position="43"/>
        <end position="73"/>
    </location>
</feature>
<dbReference type="Proteomes" id="UP000799776">
    <property type="component" value="Unassembled WGS sequence"/>
</dbReference>
<reference evidence="2" key="1">
    <citation type="journal article" date="2020" name="Stud. Mycol.">
        <title>101 Dothideomycetes genomes: a test case for predicting lifestyles and emergence of pathogens.</title>
        <authorList>
            <person name="Haridas S."/>
            <person name="Albert R."/>
            <person name="Binder M."/>
            <person name="Bloem J."/>
            <person name="Labutti K."/>
            <person name="Salamov A."/>
            <person name="Andreopoulos B."/>
            <person name="Baker S."/>
            <person name="Barry K."/>
            <person name="Bills G."/>
            <person name="Bluhm B."/>
            <person name="Cannon C."/>
            <person name="Castanera R."/>
            <person name="Culley D."/>
            <person name="Daum C."/>
            <person name="Ezra D."/>
            <person name="Gonzalez J."/>
            <person name="Henrissat B."/>
            <person name="Kuo A."/>
            <person name="Liang C."/>
            <person name="Lipzen A."/>
            <person name="Lutzoni F."/>
            <person name="Magnuson J."/>
            <person name="Mondo S."/>
            <person name="Nolan M."/>
            <person name="Ohm R."/>
            <person name="Pangilinan J."/>
            <person name="Park H.-J."/>
            <person name="Ramirez L."/>
            <person name="Alfaro M."/>
            <person name="Sun H."/>
            <person name="Tritt A."/>
            <person name="Yoshinaga Y."/>
            <person name="Zwiers L.-H."/>
            <person name="Turgeon B."/>
            <person name="Goodwin S."/>
            <person name="Spatafora J."/>
            <person name="Crous P."/>
            <person name="Grigoriev I."/>
        </authorList>
    </citation>
    <scope>NUCLEOTIDE SEQUENCE</scope>
    <source>
        <strain evidence="2">CBS 121410</strain>
    </source>
</reference>
<proteinExistence type="predicted"/>
<dbReference type="AlphaFoldDB" id="A0A9P4LWL7"/>
<sequence>MTTHRTAPKAEAEDIINSLGILYRALGFPKEVWITPDAGYDTLPKTSSLQRSSESTSATTSSSREHDPSSAERHIHGFESVVWPHPTIFYPDPKRGIQMYRARA</sequence>
<feature type="compositionally biased region" description="Low complexity" evidence="1">
    <location>
        <begin position="46"/>
        <end position="62"/>
    </location>
</feature>
<feature type="compositionally biased region" description="Basic and acidic residues" evidence="1">
    <location>
        <begin position="63"/>
        <end position="73"/>
    </location>
</feature>
<evidence type="ECO:0000256" key="1">
    <source>
        <dbReference type="SAM" id="MobiDB-lite"/>
    </source>
</evidence>
<keyword evidence="3" id="KW-1185">Reference proteome</keyword>
<name>A0A9P4LWL7_9PEZI</name>
<organism evidence="2 3">
    <name type="scientific">Saccharata proteae CBS 121410</name>
    <dbReference type="NCBI Taxonomy" id="1314787"/>
    <lineage>
        <taxon>Eukaryota</taxon>
        <taxon>Fungi</taxon>
        <taxon>Dikarya</taxon>
        <taxon>Ascomycota</taxon>
        <taxon>Pezizomycotina</taxon>
        <taxon>Dothideomycetes</taxon>
        <taxon>Dothideomycetes incertae sedis</taxon>
        <taxon>Botryosphaeriales</taxon>
        <taxon>Saccharataceae</taxon>
        <taxon>Saccharata</taxon>
    </lineage>
</organism>
<gene>
    <name evidence="2" type="ORF">K490DRAFT_56028</name>
</gene>
<protein>
    <submittedName>
        <fullName evidence="2">Uncharacterized protein</fullName>
    </submittedName>
</protein>
<dbReference type="EMBL" id="ML978716">
    <property type="protein sequence ID" value="KAF2088635.1"/>
    <property type="molecule type" value="Genomic_DNA"/>
</dbReference>
<evidence type="ECO:0000313" key="2">
    <source>
        <dbReference type="EMBL" id="KAF2088635.1"/>
    </source>
</evidence>